<organism evidence="1 2">
    <name type="scientific">Hydrogenophaga borbori</name>
    <dbReference type="NCBI Taxonomy" id="2294117"/>
    <lineage>
        <taxon>Bacteria</taxon>
        <taxon>Pseudomonadati</taxon>
        <taxon>Pseudomonadota</taxon>
        <taxon>Betaproteobacteria</taxon>
        <taxon>Burkholderiales</taxon>
        <taxon>Comamonadaceae</taxon>
        <taxon>Hydrogenophaga</taxon>
    </lineage>
</organism>
<comment type="caution">
    <text evidence="1">The sequence shown here is derived from an EMBL/GenBank/DDBJ whole genome shotgun (WGS) entry which is preliminary data.</text>
</comment>
<dbReference type="AlphaFoldDB" id="A0A372EJ19"/>
<dbReference type="EMBL" id="QVLS01000006">
    <property type="protein sequence ID" value="RFP78646.1"/>
    <property type="molecule type" value="Genomic_DNA"/>
</dbReference>
<dbReference type="Proteomes" id="UP000261931">
    <property type="component" value="Unassembled WGS sequence"/>
</dbReference>
<evidence type="ECO:0000313" key="2">
    <source>
        <dbReference type="Proteomes" id="UP000261931"/>
    </source>
</evidence>
<evidence type="ECO:0000313" key="1">
    <source>
        <dbReference type="EMBL" id="RFP78646.1"/>
    </source>
</evidence>
<keyword evidence="2" id="KW-1185">Reference proteome</keyword>
<accession>A0A372EJ19</accession>
<dbReference type="RefSeq" id="WP_116958943.1">
    <property type="nucleotide sequence ID" value="NZ_QVLS01000006.1"/>
</dbReference>
<sequence>MSGGSELFAIAAHLHVLLRRKTGRVIDTEWLATNAEYARAIVRFTRERAAAEGHADLLPWADKLEAAIVAMGAAPRKTLLDVAAEALRAAPGPAPLDEPPHKYVGGLR</sequence>
<reference evidence="1 2" key="1">
    <citation type="submission" date="2018-08" db="EMBL/GenBank/DDBJ databases">
        <title>Hydrogenophaga sp. LA-38 isolated from sludge.</title>
        <authorList>
            <person name="Im W.-T."/>
        </authorList>
    </citation>
    <scope>NUCLEOTIDE SEQUENCE [LARGE SCALE GENOMIC DNA]</scope>
    <source>
        <strain evidence="1 2">LA-38</strain>
    </source>
</reference>
<name>A0A372EJ19_9BURK</name>
<protein>
    <submittedName>
        <fullName evidence="1">Uncharacterized protein</fullName>
    </submittedName>
</protein>
<gene>
    <name evidence="1" type="ORF">DY262_11135</name>
</gene>
<proteinExistence type="predicted"/>